<dbReference type="AlphaFoldDB" id="A0A382YA87"/>
<evidence type="ECO:0000313" key="1">
    <source>
        <dbReference type="EMBL" id="SVD80232.1"/>
    </source>
</evidence>
<dbReference type="EMBL" id="UINC01174218">
    <property type="protein sequence ID" value="SVD80232.1"/>
    <property type="molecule type" value="Genomic_DNA"/>
</dbReference>
<gene>
    <name evidence="1" type="ORF">METZ01_LOCUS433086</name>
</gene>
<proteinExistence type="predicted"/>
<sequence length="43" mass="4998">MNRATEDLTFCWLAQPPHQILRSNKVQLSLALLFTRVVVDEQD</sequence>
<name>A0A382YA87_9ZZZZ</name>
<protein>
    <submittedName>
        <fullName evidence="1">Uncharacterized protein</fullName>
    </submittedName>
</protein>
<reference evidence="1" key="1">
    <citation type="submission" date="2018-05" db="EMBL/GenBank/DDBJ databases">
        <authorList>
            <person name="Lanie J.A."/>
            <person name="Ng W.-L."/>
            <person name="Kazmierczak K.M."/>
            <person name="Andrzejewski T.M."/>
            <person name="Davidsen T.M."/>
            <person name="Wayne K.J."/>
            <person name="Tettelin H."/>
            <person name="Glass J.I."/>
            <person name="Rusch D."/>
            <person name="Podicherti R."/>
            <person name="Tsui H.-C.T."/>
            <person name="Winkler M.E."/>
        </authorList>
    </citation>
    <scope>NUCLEOTIDE SEQUENCE</scope>
</reference>
<accession>A0A382YA87</accession>
<organism evidence="1">
    <name type="scientific">marine metagenome</name>
    <dbReference type="NCBI Taxonomy" id="408172"/>
    <lineage>
        <taxon>unclassified sequences</taxon>
        <taxon>metagenomes</taxon>
        <taxon>ecological metagenomes</taxon>
    </lineage>
</organism>